<protein>
    <submittedName>
        <fullName evidence="2">Uncharacterized protein</fullName>
    </submittedName>
</protein>
<feature type="region of interest" description="Disordered" evidence="1">
    <location>
        <begin position="52"/>
        <end position="99"/>
    </location>
</feature>
<dbReference type="Proteomes" id="UP000007015">
    <property type="component" value="Chromosome 10"/>
</dbReference>
<name>A2Z6J0_ORYSI</name>
<dbReference type="AlphaFoldDB" id="A2Z6J0"/>
<evidence type="ECO:0000256" key="1">
    <source>
        <dbReference type="SAM" id="MobiDB-lite"/>
    </source>
</evidence>
<evidence type="ECO:0000313" key="3">
    <source>
        <dbReference type="Proteomes" id="UP000007015"/>
    </source>
</evidence>
<feature type="compositionally biased region" description="Basic and acidic residues" evidence="1">
    <location>
        <begin position="54"/>
        <end position="97"/>
    </location>
</feature>
<dbReference type="Gramene" id="BGIOSGA032054-TA">
    <property type="protein sequence ID" value="BGIOSGA032054-PA"/>
    <property type="gene ID" value="BGIOSGA032054"/>
</dbReference>
<reference evidence="2 3" key="1">
    <citation type="journal article" date="2005" name="PLoS Biol.">
        <title>The genomes of Oryza sativa: a history of duplications.</title>
        <authorList>
            <person name="Yu J."/>
            <person name="Wang J."/>
            <person name="Lin W."/>
            <person name="Li S."/>
            <person name="Li H."/>
            <person name="Zhou J."/>
            <person name="Ni P."/>
            <person name="Dong W."/>
            <person name="Hu S."/>
            <person name="Zeng C."/>
            <person name="Zhang J."/>
            <person name="Zhang Y."/>
            <person name="Li R."/>
            <person name="Xu Z."/>
            <person name="Li S."/>
            <person name="Li X."/>
            <person name="Zheng H."/>
            <person name="Cong L."/>
            <person name="Lin L."/>
            <person name="Yin J."/>
            <person name="Geng J."/>
            <person name="Li G."/>
            <person name="Shi J."/>
            <person name="Liu J."/>
            <person name="Lv H."/>
            <person name="Li J."/>
            <person name="Wang J."/>
            <person name="Deng Y."/>
            <person name="Ran L."/>
            <person name="Shi X."/>
            <person name="Wang X."/>
            <person name="Wu Q."/>
            <person name="Li C."/>
            <person name="Ren X."/>
            <person name="Wang J."/>
            <person name="Wang X."/>
            <person name="Li D."/>
            <person name="Liu D."/>
            <person name="Zhang X."/>
            <person name="Ji Z."/>
            <person name="Zhao W."/>
            <person name="Sun Y."/>
            <person name="Zhang Z."/>
            <person name="Bao J."/>
            <person name="Han Y."/>
            <person name="Dong L."/>
            <person name="Ji J."/>
            <person name="Chen P."/>
            <person name="Wu S."/>
            <person name="Liu J."/>
            <person name="Xiao Y."/>
            <person name="Bu D."/>
            <person name="Tan J."/>
            <person name="Yang L."/>
            <person name="Ye C."/>
            <person name="Zhang J."/>
            <person name="Xu J."/>
            <person name="Zhou Y."/>
            <person name="Yu Y."/>
            <person name="Zhang B."/>
            <person name="Zhuang S."/>
            <person name="Wei H."/>
            <person name="Liu B."/>
            <person name="Lei M."/>
            <person name="Yu H."/>
            <person name="Li Y."/>
            <person name="Xu H."/>
            <person name="Wei S."/>
            <person name="He X."/>
            <person name="Fang L."/>
            <person name="Zhang Z."/>
            <person name="Zhang Y."/>
            <person name="Huang X."/>
            <person name="Su Z."/>
            <person name="Tong W."/>
            <person name="Li J."/>
            <person name="Tong Z."/>
            <person name="Li S."/>
            <person name="Ye J."/>
            <person name="Wang L."/>
            <person name="Fang L."/>
            <person name="Lei T."/>
            <person name="Chen C."/>
            <person name="Chen H."/>
            <person name="Xu Z."/>
            <person name="Li H."/>
            <person name="Huang H."/>
            <person name="Zhang F."/>
            <person name="Xu H."/>
            <person name="Li N."/>
            <person name="Zhao C."/>
            <person name="Li S."/>
            <person name="Dong L."/>
            <person name="Huang Y."/>
            <person name="Li L."/>
            <person name="Xi Y."/>
            <person name="Qi Q."/>
            <person name="Li W."/>
            <person name="Zhang B."/>
            <person name="Hu W."/>
            <person name="Zhang Y."/>
            <person name="Tian X."/>
            <person name="Jiao Y."/>
            <person name="Liang X."/>
            <person name="Jin J."/>
            <person name="Gao L."/>
            <person name="Zheng W."/>
            <person name="Hao B."/>
            <person name="Liu S."/>
            <person name="Wang W."/>
            <person name="Yuan L."/>
            <person name="Cao M."/>
            <person name="McDermott J."/>
            <person name="Samudrala R."/>
            <person name="Wang J."/>
            <person name="Wong G.K."/>
            <person name="Yang H."/>
        </authorList>
    </citation>
    <scope>NUCLEOTIDE SEQUENCE [LARGE SCALE GENOMIC DNA]</scope>
    <source>
        <strain evidence="3">cv. 93-11</strain>
    </source>
</reference>
<keyword evidence="3" id="KW-1185">Reference proteome</keyword>
<sequence>MGLHVNTMRHLEKFNNIDRHESQHNTSDGDVASYFLRKSRLVERSWLPLSFLHRGRDDGGDSHENDDGSKWADRSGLRRRDSVTDGRERRAIGRADATDPAVAVDTTMGRVAAVESLLAAGGLAALYQSWGTSVGVD</sequence>
<organism evidence="2 3">
    <name type="scientific">Oryza sativa subsp. indica</name>
    <name type="common">Rice</name>
    <dbReference type="NCBI Taxonomy" id="39946"/>
    <lineage>
        <taxon>Eukaryota</taxon>
        <taxon>Viridiplantae</taxon>
        <taxon>Streptophyta</taxon>
        <taxon>Embryophyta</taxon>
        <taxon>Tracheophyta</taxon>
        <taxon>Spermatophyta</taxon>
        <taxon>Magnoliopsida</taxon>
        <taxon>Liliopsida</taxon>
        <taxon>Poales</taxon>
        <taxon>Poaceae</taxon>
        <taxon>BOP clade</taxon>
        <taxon>Oryzoideae</taxon>
        <taxon>Oryzeae</taxon>
        <taxon>Oryzinae</taxon>
        <taxon>Oryza</taxon>
        <taxon>Oryza sativa</taxon>
    </lineage>
</organism>
<proteinExistence type="predicted"/>
<accession>A2Z6J0</accession>
<dbReference type="HOGENOM" id="CLU_1868498_0_0_1"/>
<gene>
    <name evidence="2" type="ORF">OsI_33270</name>
</gene>
<evidence type="ECO:0000313" key="2">
    <source>
        <dbReference type="EMBL" id="EAY78224.1"/>
    </source>
</evidence>
<dbReference type="EMBL" id="CM000135">
    <property type="protein sequence ID" value="EAY78224.1"/>
    <property type="molecule type" value="Genomic_DNA"/>
</dbReference>